<feature type="transmembrane region" description="Helical" evidence="10">
    <location>
        <begin position="192"/>
        <end position="211"/>
    </location>
</feature>
<reference evidence="11" key="1">
    <citation type="submission" date="2020-12" db="EMBL/GenBank/DDBJ databases">
        <authorList>
            <person name="Wen X."/>
        </authorList>
    </citation>
    <scope>NUCLEOTIDE SEQUENCE</scope>
</reference>
<evidence type="ECO:0000256" key="9">
    <source>
        <dbReference type="ARBA" id="ARBA00023224"/>
    </source>
</evidence>
<evidence type="ECO:0000256" key="1">
    <source>
        <dbReference type="ARBA" id="ARBA00004651"/>
    </source>
</evidence>
<dbReference type="AlphaFoldDB" id="A0A8F4MZ41"/>
<keyword evidence="2" id="KW-1003">Cell membrane</keyword>
<keyword evidence="9 10" id="KW-0807">Transducer</keyword>
<keyword evidence="8 10" id="KW-0675">Receptor</keyword>
<dbReference type="GO" id="GO:0004984">
    <property type="term" value="F:olfactory receptor activity"/>
    <property type="evidence" value="ECO:0007669"/>
    <property type="project" value="InterPro"/>
</dbReference>
<dbReference type="PANTHER" id="PTHR21137">
    <property type="entry name" value="ODORANT RECEPTOR"/>
    <property type="match status" value="1"/>
</dbReference>
<keyword evidence="3 10" id="KW-0716">Sensory transduction</keyword>
<feature type="transmembrane region" description="Helical" evidence="10">
    <location>
        <begin position="393"/>
        <end position="415"/>
    </location>
</feature>
<evidence type="ECO:0000256" key="2">
    <source>
        <dbReference type="ARBA" id="ARBA00022475"/>
    </source>
</evidence>
<dbReference type="PANTHER" id="PTHR21137:SF35">
    <property type="entry name" value="ODORANT RECEPTOR 19A-RELATED"/>
    <property type="match status" value="1"/>
</dbReference>
<keyword evidence="4 10" id="KW-0812">Transmembrane</keyword>
<comment type="subcellular location">
    <subcellularLocation>
        <location evidence="1 10">Cell membrane</location>
        <topology evidence="1 10">Multi-pass membrane protein</topology>
    </subcellularLocation>
</comment>
<keyword evidence="7 10" id="KW-0472">Membrane</keyword>
<organism evidence="11">
    <name type="scientific">Eucryptorrhynchus scrobiculatus</name>
    <name type="common">Snout weevil</name>
    <name type="synonym">Eucryptorrhynchus chinensis</name>
    <dbReference type="NCBI Taxonomy" id="1552824"/>
    <lineage>
        <taxon>Eukaryota</taxon>
        <taxon>Metazoa</taxon>
        <taxon>Ecdysozoa</taxon>
        <taxon>Arthropoda</taxon>
        <taxon>Hexapoda</taxon>
        <taxon>Insecta</taxon>
        <taxon>Pterygota</taxon>
        <taxon>Neoptera</taxon>
        <taxon>Endopterygota</taxon>
        <taxon>Coleoptera</taxon>
        <taxon>Polyphaga</taxon>
        <taxon>Cucujiformia</taxon>
        <taxon>Curculionidae</taxon>
        <taxon>Cryptorhynchinae</taxon>
        <taxon>Eucryptorrhynchus</taxon>
    </lineage>
</organism>
<dbReference type="EMBL" id="MW419320">
    <property type="protein sequence ID" value="QXE93185.1"/>
    <property type="molecule type" value="mRNA"/>
</dbReference>
<feature type="transmembrane region" description="Helical" evidence="10">
    <location>
        <begin position="136"/>
        <end position="154"/>
    </location>
</feature>
<sequence length="420" mass="49335">MGGRNYTYSSDFFIINRWMLRVAGLWKPETTNKHVQLCYRIYAVTVFLFVNVWFTFTEFMSLFYTYKNKYELIKNVNFFLTHLMGAVKVSFWYFYGHYLVNIMNTLEDVSLHYEDYYMHYQPGKISHKYKNTGIKYSLLFLTLAHATLISSYIPPTITAIRFEKTVKNGTISLPNRLPYYSWMPFSYDTGRMYLLAVAYQAGPMFSYAYSIVGMDTLFMNIMNCIAGNVTLIQGAFATLRERCVKSKDVIALTCNSLDEDEKVMRSMKIEIKRIIRHLQIIFRACQNLENVHRYVTLCQVTATLFILCTCLYLVSMAPPLSKQFIAECVYMAAMFFQLFLYCWFGNEVTLKFQALPSYIWDSNWFATDISFRKSMIFTMMRTRRPIYFTAGKFFPLTLPTFMSIIKTSYSIFALIKNTTN</sequence>
<dbReference type="InterPro" id="IPR004117">
    <property type="entry name" value="7tm6_olfct_rcpt"/>
</dbReference>
<protein>
    <recommendedName>
        <fullName evidence="10">Odorant receptor</fullName>
    </recommendedName>
</protein>
<comment type="similarity">
    <text evidence="10">Belongs to the insect chemoreceptor superfamily. Heteromeric odorant receptor channel (TC 1.A.69) family.</text>
</comment>
<evidence type="ECO:0000313" key="11">
    <source>
        <dbReference type="EMBL" id="QXE93185.1"/>
    </source>
</evidence>
<evidence type="ECO:0000256" key="10">
    <source>
        <dbReference type="RuleBase" id="RU351113"/>
    </source>
</evidence>
<keyword evidence="5 10" id="KW-0552">Olfaction</keyword>
<dbReference type="GO" id="GO:0005886">
    <property type="term" value="C:plasma membrane"/>
    <property type="evidence" value="ECO:0007669"/>
    <property type="project" value="UniProtKB-SubCell"/>
</dbReference>
<evidence type="ECO:0000256" key="4">
    <source>
        <dbReference type="ARBA" id="ARBA00022692"/>
    </source>
</evidence>
<feature type="transmembrane region" description="Helical" evidence="10">
    <location>
        <begin position="76"/>
        <end position="95"/>
    </location>
</feature>
<evidence type="ECO:0000256" key="8">
    <source>
        <dbReference type="ARBA" id="ARBA00023170"/>
    </source>
</evidence>
<dbReference type="GO" id="GO:0005549">
    <property type="term" value="F:odorant binding"/>
    <property type="evidence" value="ECO:0007669"/>
    <property type="project" value="InterPro"/>
</dbReference>
<feature type="transmembrane region" description="Helical" evidence="10">
    <location>
        <begin position="294"/>
        <end position="318"/>
    </location>
</feature>
<keyword evidence="6 10" id="KW-1133">Transmembrane helix</keyword>
<evidence type="ECO:0000256" key="5">
    <source>
        <dbReference type="ARBA" id="ARBA00022725"/>
    </source>
</evidence>
<feature type="transmembrane region" description="Helical" evidence="10">
    <location>
        <begin position="41"/>
        <end position="64"/>
    </location>
</feature>
<proteinExistence type="evidence at transcript level"/>
<accession>A0A8F4MZ41</accession>
<dbReference type="GO" id="GO:0007165">
    <property type="term" value="P:signal transduction"/>
    <property type="evidence" value="ECO:0007669"/>
    <property type="project" value="UniProtKB-KW"/>
</dbReference>
<dbReference type="Pfam" id="PF02949">
    <property type="entry name" value="7tm_6"/>
    <property type="match status" value="1"/>
</dbReference>
<feature type="transmembrane region" description="Helical" evidence="10">
    <location>
        <begin position="324"/>
        <end position="344"/>
    </location>
</feature>
<evidence type="ECO:0000256" key="7">
    <source>
        <dbReference type="ARBA" id="ARBA00023136"/>
    </source>
</evidence>
<evidence type="ECO:0000256" key="3">
    <source>
        <dbReference type="ARBA" id="ARBA00022606"/>
    </source>
</evidence>
<name>A0A8F4MZ41_EUCSC</name>
<evidence type="ECO:0000256" key="6">
    <source>
        <dbReference type="ARBA" id="ARBA00022989"/>
    </source>
</evidence>